<dbReference type="InterPro" id="IPR008523">
    <property type="entry name" value="DUF805"/>
</dbReference>
<sequence>MFSRLIELLNVFKLPNRINRVKCFALTGIYTCLIVPIIFILKTPVSNMLILVTSIIIFIMLFVMLLLIDIKRLHDFNCSGWFLLLSKR</sequence>
<dbReference type="Proteomes" id="UP000279470">
    <property type="component" value="Unassembled WGS sequence"/>
</dbReference>
<keyword evidence="1" id="KW-1133">Transmembrane helix</keyword>
<dbReference type="GO" id="GO:0016020">
    <property type="term" value="C:membrane"/>
    <property type="evidence" value="ECO:0007669"/>
    <property type="project" value="InterPro"/>
</dbReference>
<dbReference type="EMBL" id="RXFM01000068">
    <property type="protein sequence ID" value="RST64116.1"/>
    <property type="molecule type" value="Genomic_DNA"/>
</dbReference>
<dbReference type="AlphaFoldDB" id="A0A3S0A5H5"/>
<feature type="transmembrane region" description="Helical" evidence="1">
    <location>
        <begin position="47"/>
        <end position="68"/>
    </location>
</feature>
<comment type="caution">
    <text evidence="2">The sequence shown here is derived from an EMBL/GenBank/DDBJ whole genome shotgun (WGS) entry which is preliminary data.</text>
</comment>
<keyword evidence="3" id="KW-1185">Reference proteome</keyword>
<protein>
    <submittedName>
        <fullName evidence="2">DUF805 domain-containing protein</fullName>
    </submittedName>
</protein>
<reference evidence="3" key="1">
    <citation type="submission" date="2018-11" db="EMBL/GenBank/DDBJ databases">
        <title>Phylogenetic, genomic, and biogeographic characterization of a novel and ubiquitous marine invertebrate-associated Rickettsiales parasite, Candidatus Marinoinvertebrata rohwerii, gen. nov., sp. nov.</title>
        <authorList>
            <person name="Klinges J.G."/>
            <person name="Rosales S.M."/>
            <person name="Mcminds R."/>
            <person name="Shaver E.C."/>
            <person name="Shantz A."/>
            <person name="Peters E.C."/>
            <person name="Burkepile D.E."/>
            <person name="Silliman B.R."/>
            <person name="Vega Thurber R.L."/>
        </authorList>
    </citation>
    <scope>NUCLEOTIDE SEQUENCE [LARGE SCALE GENOMIC DNA]</scope>
    <source>
        <strain evidence="3">a_cerv_44</strain>
    </source>
</reference>
<organism evidence="2 3">
    <name type="scientific">Candidatus Aquarickettsia rohweri</name>
    <dbReference type="NCBI Taxonomy" id="2602574"/>
    <lineage>
        <taxon>Bacteria</taxon>
        <taxon>Pseudomonadati</taxon>
        <taxon>Pseudomonadota</taxon>
        <taxon>Alphaproteobacteria</taxon>
        <taxon>Rickettsiales</taxon>
        <taxon>Candidatus Midichloriaceae</taxon>
        <taxon>Candidatus Aquarickettsia</taxon>
    </lineage>
</organism>
<feature type="transmembrane region" description="Helical" evidence="1">
    <location>
        <begin position="21"/>
        <end position="41"/>
    </location>
</feature>
<accession>A0A3S0A5H5</accession>
<evidence type="ECO:0000256" key="1">
    <source>
        <dbReference type="SAM" id="Phobius"/>
    </source>
</evidence>
<keyword evidence="1" id="KW-0812">Transmembrane</keyword>
<gene>
    <name evidence="2" type="ORF">EIC27_04915</name>
</gene>
<evidence type="ECO:0000313" key="2">
    <source>
        <dbReference type="EMBL" id="RST64116.1"/>
    </source>
</evidence>
<dbReference type="Pfam" id="PF05656">
    <property type="entry name" value="DUF805"/>
    <property type="match status" value="1"/>
</dbReference>
<keyword evidence="1" id="KW-0472">Membrane</keyword>
<proteinExistence type="predicted"/>
<name>A0A3S0A5H5_9RICK</name>
<dbReference type="RefSeq" id="WP_126045001.1">
    <property type="nucleotide sequence ID" value="NZ_RXFM01000068.1"/>
</dbReference>
<evidence type="ECO:0000313" key="3">
    <source>
        <dbReference type="Proteomes" id="UP000279470"/>
    </source>
</evidence>